<dbReference type="InterPro" id="IPR019554">
    <property type="entry name" value="Soluble_ligand-bd"/>
</dbReference>
<evidence type="ECO:0000313" key="3">
    <source>
        <dbReference type="EMBL" id="SDR79279.1"/>
    </source>
</evidence>
<sequence length="199" mass="19926">MHVDYPSPRLEVEPRQALILIAVVLAAVIAWLALRPAPPEAEAAWEEIPAAPTSPTVTAPQQVVVSVVGAVDTPGLVTLEQGARVADALAAASPRPEADLVSLNQAQLLVDGQQIHVLAVGEAAPAPAPAPAAAAGGLVSLNTAAAAELEALPGIGAATAAAIIAHREANGPFSSVDALLDVKGIGPAKFEALKDLVSV</sequence>
<dbReference type="Proteomes" id="UP000182237">
    <property type="component" value="Chromosome I"/>
</dbReference>
<dbReference type="Pfam" id="PF10531">
    <property type="entry name" value="SLBB"/>
    <property type="match status" value="1"/>
</dbReference>
<dbReference type="InterPro" id="IPR003583">
    <property type="entry name" value="Hlx-hairpin-Hlx_DNA-bd_motif"/>
</dbReference>
<protein>
    <submittedName>
        <fullName evidence="3">Competence protein ComEA</fullName>
    </submittedName>
</protein>
<dbReference type="STRING" id="1203190.GCA_000312345_00404"/>
<dbReference type="SMART" id="SM00278">
    <property type="entry name" value="HhH1"/>
    <property type="match status" value="2"/>
</dbReference>
<evidence type="ECO:0000313" key="4">
    <source>
        <dbReference type="Proteomes" id="UP000182237"/>
    </source>
</evidence>
<dbReference type="Pfam" id="PF12836">
    <property type="entry name" value="HHH_3"/>
    <property type="match status" value="1"/>
</dbReference>
<name>A0A1H1LZQ4_9CORY</name>
<dbReference type="AlphaFoldDB" id="A0A1H1LZQ4"/>
<dbReference type="SUPFAM" id="SSF47781">
    <property type="entry name" value="RuvA domain 2-like"/>
    <property type="match status" value="1"/>
</dbReference>
<evidence type="ECO:0000256" key="1">
    <source>
        <dbReference type="SAM" id="Phobius"/>
    </source>
</evidence>
<dbReference type="GO" id="GO:0015628">
    <property type="term" value="P:protein secretion by the type II secretion system"/>
    <property type="evidence" value="ECO:0007669"/>
    <property type="project" value="TreeGrafter"/>
</dbReference>
<proteinExistence type="predicted"/>
<dbReference type="PANTHER" id="PTHR21180">
    <property type="entry name" value="ENDONUCLEASE/EXONUCLEASE/PHOSPHATASE FAMILY DOMAIN-CONTAINING PROTEIN 1"/>
    <property type="match status" value="1"/>
</dbReference>
<evidence type="ECO:0000259" key="2">
    <source>
        <dbReference type="SMART" id="SM00278"/>
    </source>
</evidence>
<dbReference type="PANTHER" id="PTHR21180:SF32">
    <property type="entry name" value="ENDONUCLEASE_EXONUCLEASE_PHOSPHATASE FAMILY DOMAIN-CONTAINING PROTEIN 1"/>
    <property type="match status" value="1"/>
</dbReference>
<keyword evidence="4" id="KW-1185">Reference proteome</keyword>
<dbReference type="InterPro" id="IPR051675">
    <property type="entry name" value="Endo/Exo/Phosphatase_dom_1"/>
</dbReference>
<gene>
    <name evidence="3" type="ORF">SAMN04488539_0368</name>
</gene>
<keyword evidence="1" id="KW-1133">Transmembrane helix</keyword>
<feature type="transmembrane region" description="Helical" evidence="1">
    <location>
        <begin position="16"/>
        <end position="34"/>
    </location>
</feature>
<dbReference type="GO" id="GO:0006281">
    <property type="term" value="P:DNA repair"/>
    <property type="evidence" value="ECO:0007669"/>
    <property type="project" value="InterPro"/>
</dbReference>
<feature type="domain" description="Helix-hairpin-helix DNA-binding motif class 1" evidence="2">
    <location>
        <begin position="147"/>
        <end position="166"/>
    </location>
</feature>
<organism evidence="3 4">
    <name type="scientific">Corynebacterium timonense</name>
    <dbReference type="NCBI Taxonomy" id="441500"/>
    <lineage>
        <taxon>Bacteria</taxon>
        <taxon>Bacillati</taxon>
        <taxon>Actinomycetota</taxon>
        <taxon>Actinomycetes</taxon>
        <taxon>Mycobacteriales</taxon>
        <taxon>Corynebacteriaceae</taxon>
        <taxon>Corynebacterium</taxon>
    </lineage>
</organism>
<accession>A0A1H1LZQ4</accession>
<reference evidence="3 4" key="1">
    <citation type="submission" date="2016-10" db="EMBL/GenBank/DDBJ databases">
        <authorList>
            <person name="de Groot N.N."/>
        </authorList>
    </citation>
    <scope>NUCLEOTIDE SEQUENCE [LARGE SCALE GENOMIC DNA]</scope>
    <source>
        <strain evidence="3 4">DSM 45434</strain>
    </source>
</reference>
<keyword evidence="1" id="KW-0472">Membrane</keyword>
<dbReference type="Gene3D" id="1.10.150.320">
    <property type="entry name" value="Photosystem II 12 kDa extrinsic protein"/>
    <property type="match status" value="1"/>
</dbReference>
<dbReference type="EMBL" id="LT629765">
    <property type="protein sequence ID" value="SDR79279.1"/>
    <property type="molecule type" value="Genomic_DNA"/>
</dbReference>
<feature type="domain" description="Helix-hairpin-helix DNA-binding motif class 1" evidence="2">
    <location>
        <begin position="177"/>
        <end position="196"/>
    </location>
</feature>
<keyword evidence="1" id="KW-0812">Transmembrane</keyword>
<dbReference type="InterPro" id="IPR004509">
    <property type="entry name" value="Competence_ComEA_HhH"/>
</dbReference>
<dbReference type="eggNOG" id="COG1555">
    <property type="taxonomic scope" value="Bacteria"/>
</dbReference>
<dbReference type="InterPro" id="IPR010994">
    <property type="entry name" value="RuvA_2-like"/>
</dbReference>
<dbReference type="NCBIfam" id="TIGR00426">
    <property type="entry name" value="competence protein ComEA helix-hairpin-helix repeat region"/>
    <property type="match status" value="1"/>
</dbReference>
<dbReference type="GO" id="GO:0003677">
    <property type="term" value="F:DNA binding"/>
    <property type="evidence" value="ECO:0007669"/>
    <property type="project" value="InterPro"/>
</dbReference>
<dbReference type="GO" id="GO:0015627">
    <property type="term" value="C:type II protein secretion system complex"/>
    <property type="evidence" value="ECO:0007669"/>
    <property type="project" value="TreeGrafter"/>
</dbReference>